<accession>A0A1I4MU42</accession>
<keyword evidence="3" id="KW-1185">Reference proteome</keyword>
<dbReference type="AlphaFoldDB" id="A0A1I4MU42"/>
<feature type="domain" description="N-acetyltransferase" evidence="1">
    <location>
        <begin position="12"/>
        <end position="152"/>
    </location>
</feature>
<evidence type="ECO:0000259" key="1">
    <source>
        <dbReference type="Pfam" id="PF13302"/>
    </source>
</evidence>
<organism evidence="2 3">
    <name type="scientific">Rugamonas rubra</name>
    <dbReference type="NCBI Taxonomy" id="758825"/>
    <lineage>
        <taxon>Bacteria</taxon>
        <taxon>Pseudomonadati</taxon>
        <taxon>Pseudomonadota</taxon>
        <taxon>Betaproteobacteria</taxon>
        <taxon>Burkholderiales</taxon>
        <taxon>Oxalobacteraceae</taxon>
        <taxon>Telluria group</taxon>
        <taxon>Rugamonas</taxon>
    </lineage>
</organism>
<dbReference type="Pfam" id="PF13302">
    <property type="entry name" value="Acetyltransf_3"/>
    <property type="match status" value="1"/>
</dbReference>
<proteinExistence type="predicted"/>
<dbReference type="InterPro" id="IPR016181">
    <property type="entry name" value="Acyl_CoA_acyltransferase"/>
</dbReference>
<dbReference type="OrthoDB" id="5295305at2"/>
<evidence type="ECO:0000313" key="3">
    <source>
        <dbReference type="Proteomes" id="UP000199470"/>
    </source>
</evidence>
<keyword evidence="2" id="KW-0808">Transferase</keyword>
<dbReference type="InterPro" id="IPR000182">
    <property type="entry name" value="GNAT_dom"/>
</dbReference>
<dbReference type="Proteomes" id="UP000199470">
    <property type="component" value="Unassembled WGS sequence"/>
</dbReference>
<dbReference type="EMBL" id="FOTW01000011">
    <property type="protein sequence ID" value="SFM06585.1"/>
    <property type="molecule type" value="Genomic_DNA"/>
</dbReference>
<gene>
    <name evidence="2" type="ORF">SAMN02982985_02618</name>
</gene>
<dbReference type="RefSeq" id="WP_093388050.1">
    <property type="nucleotide sequence ID" value="NZ_FOTW01000011.1"/>
</dbReference>
<dbReference type="STRING" id="758825.SAMN02982985_02618"/>
<evidence type="ECO:0000313" key="2">
    <source>
        <dbReference type="EMBL" id="SFM06585.1"/>
    </source>
</evidence>
<dbReference type="PANTHER" id="PTHR43610">
    <property type="entry name" value="BLL6696 PROTEIN"/>
    <property type="match status" value="1"/>
</dbReference>
<dbReference type="PANTHER" id="PTHR43610:SF1">
    <property type="entry name" value="N-ACETYLTRANSFERASE DOMAIN-CONTAINING PROTEIN"/>
    <property type="match status" value="1"/>
</dbReference>
<reference evidence="2 3" key="1">
    <citation type="submission" date="2016-10" db="EMBL/GenBank/DDBJ databases">
        <authorList>
            <person name="de Groot N.N."/>
        </authorList>
    </citation>
    <scope>NUCLEOTIDE SEQUENCE [LARGE SCALE GENOMIC DNA]</scope>
    <source>
        <strain evidence="2 3">ATCC 43154</strain>
    </source>
</reference>
<sequence>MKVEKTTLGGVRVRLEPLCAAHLPALAVAIGDGELWQLPVTFVPPPEQLDGFLADAEAAYAAGRELAFATIDIASGAVVGSTRFREIHSKHLRAEIGFTFIGQSWQRSHVNTEAKYLMLCHAFEHWGCNRVEFLTDFLNAKSRAAIARLGAQQEGVLRKHMVMREGRVRDSVIFSITGAEWPAVKRALEEKLAAAA</sequence>
<dbReference type="SUPFAM" id="SSF55729">
    <property type="entry name" value="Acyl-CoA N-acyltransferases (Nat)"/>
    <property type="match status" value="1"/>
</dbReference>
<name>A0A1I4MU42_9BURK</name>
<dbReference type="GO" id="GO:0016747">
    <property type="term" value="F:acyltransferase activity, transferring groups other than amino-acyl groups"/>
    <property type="evidence" value="ECO:0007669"/>
    <property type="project" value="InterPro"/>
</dbReference>
<dbReference type="Gene3D" id="3.40.630.30">
    <property type="match status" value="1"/>
</dbReference>
<protein>
    <submittedName>
        <fullName evidence="2">Protein N-acetyltransferase, RimJ/RimL family</fullName>
    </submittedName>
</protein>